<evidence type="ECO:0000313" key="6">
    <source>
        <dbReference type="Proteomes" id="UP000546464"/>
    </source>
</evidence>
<feature type="domain" description="Carrier" evidence="4">
    <location>
        <begin position="42"/>
        <end position="121"/>
    </location>
</feature>
<proteinExistence type="predicted"/>
<keyword evidence="2" id="KW-0597">Phosphoprotein</keyword>
<evidence type="ECO:0000313" key="5">
    <source>
        <dbReference type="EMBL" id="MBC2596262.1"/>
    </source>
</evidence>
<dbReference type="AlphaFoldDB" id="A0A842HIN0"/>
<comment type="caution">
    <text evidence="5">The sequence shown here is derived from an EMBL/GenBank/DDBJ whole genome shotgun (WGS) entry which is preliminary data.</text>
</comment>
<dbReference type="PROSITE" id="PS50075">
    <property type="entry name" value="CARRIER"/>
    <property type="match status" value="1"/>
</dbReference>
<dbReference type="SUPFAM" id="SSF47336">
    <property type="entry name" value="ACP-like"/>
    <property type="match status" value="1"/>
</dbReference>
<dbReference type="InterPro" id="IPR009081">
    <property type="entry name" value="PP-bd_ACP"/>
</dbReference>
<gene>
    <name evidence="5" type="ORF">H5P28_18490</name>
</gene>
<evidence type="ECO:0000256" key="2">
    <source>
        <dbReference type="ARBA" id="ARBA00022553"/>
    </source>
</evidence>
<sequence length="122" mass="13495">MEANEPKPFTAEDEAEVRESLKRCSPETVEAAIAYRKSGDTSQVPVIIMGILERVMEPEARPKLLEGNDDTRINEDLGIDSLTMVEVIMMVEETLDITVDNEELRGLATIGDVKTFITGKLA</sequence>
<dbReference type="PROSITE" id="PS00012">
    <property type="entry name" value="PHOSPHOPANTETHEINE"/>
    <property type="match status" value="1"/>
</dbReference>
<dbReference type="InterPro" id="IPR036736">
    <property type="entry name" value="ACP-like_sf"/>
</dbReference>
<evidence type="ECO:0000256" key="3">
    <source>
        <dbReference type="SAM" id="MobiDB-lite"/>
    </source>
</evidence>
<protein>
    <submittedName>
        <fullName evidence="5">Acyl carrier protein</fullName>
    </submittedName>
</protein>
<feature type="region of interest" description="Disordered" evidence="3">
    <location>
        <begin position="1"/>
        <end position="22"/>
    </location>
</feature>
<dbReference type="RefSeq" id="WP_185677172.1">
    <property type="nucleotide sequence ID" value="NZ_JACHVB010000063.1"/>
</dbReference>
<dbReference type="Gene3D" id="1.10.1200.10">
    <property type="entry name" value="ACP-like"/>
    <property type="match status" value="1"/>
</dbReference>
<dbReference type="Proteomes" id="UP000546464">
    <property type="component" value="Unassembled WGS sequence"/>
</dbReference>
<evidence type="ECO:0000259" key="4">
    <source>
        <dbReference type="PROSITE" id="PS50075"/>
    </source>
</evidence>
<dbReference type="EMBL" id="JACHVB010000063">
    <property type="protein sequence ID" value="MBC2596262.1"/>
    <property type="molecule type" value="Genomic_DNA"/>
</dbReference>
<keyword evidence="6" id="KW-1185">Reference proteome</keyword>
<evidence type="ECO:0000256" key="1">
    <source>
        <dbReference type="ARBA" id="ARBA00022450"/>
    </source>
</evidence>
<keyword evidence="1" id="KW-0596">Phosphopantetheine</keyword>
<dbReference type="Pfam" id="PF00550">
    <property type="entry name" value="PP-binding"/>
    <property type="match status" value="1"/>
</dbReference>
<dbReference type="InterPro" id="IPR006162">
    <property type="entry name" value="Ppantetheine_attach_site"/>
</dbReference>
<organism evidence="5 6">
    <name type="scientific">Ruficoccus amylovorans</name>
    <dbReference type="NCBI Taxonomy" id="1804625"/>
    <lineage>
        <taxon>Bacteria</taxon>
        <taxon>Pseudomonadati</taxon>
        <taxon>Verrucomicrobiota</taxon>
        <taxon>Opitutia</taxon>
        <taxon>Puniceicoccales</taxon>
        <taxon>Cerasicoccaceae</taxon>
        <taxon>Ruficoccus</taxon>
    </lineage>
</organism>
<reference evidence="5 6" key="1">
    <citation type="submission" date="2020-07" db="EMBL/GenBank/DDBJ databases">
        <authorList>
            <person name="Feng X."/>
        </authorList>
    </citation>
    <scope>NUCLEOTIDE SEQUENCE [LARGE SCALE GENOMIC DNA]</scope>
    <source>
        <strain evidence="5 6">JCM31066</strain>
    </source>
</reference>
<accession>A0A842HIN0</accession>
<name>A0A842HIN0_9BACT</name>